<dbReference type="GO" id="GO:0009245">
    <property type="term" value="P:lipid A biosynthetic process"/>
    <property type="evidence" value="ECO:0007669"/>
    <property type="project" value="TreeGrafter"/>
</dbReference>
<evidence type="ECO:0000259" key="14">
    <source>
        <dbReference type="Pfam" id="PF04413"/>
    </source>
</evidence>
<reference evidence="15 16" key="1">
    <citation type="submission" date="2015-03" db="EMBL/GenBank/DDBJ databases">
        <title>Draft Genome Sequence of Burkholderia andropogonis type strain ICMP2807, isolated from Sorghum bicolor.</title>
        <authorList>
            <person name="Lopes-Santos L."/>
            <person name="Castro D.B."/>
            <person name="Ottoboni L.M."/>
            <person name="Park D."/>
            <person name="Weirc B.S."/>
            <person name="Destefano S.A."/>
        </authorList>
    </citation>
    <scope>NUCLEOTIDE SEQUENCE [LARGE SCALE GENOMIC DNA]</scope>
    <source>
        <strain evidence="15 16">ICMP2807</strain>
    </source>
</reference>
<feature type="compositionally biased region" description="Polar residues" evidence="12">
    <location>
        <begin position="271"/>
        <end position="287"/>
    </location>
</feature>
<gene>
    <name evidence="15" type="ORF">WM40_09290</name>
</gene>
<keyword evidence="11" id="KW-1003">Cell membrane</keyword>
<evidence type="ECO:0000256" key="6">
    <source>
        <dbReference type="ARBA" id="ARBA00022679"/>
    </source>
</evidence>
<dbReference type="UniPathway" id="UPA00958"/>
<dbReference type="InterPro" id="IPR001296">
    <property type="entry name" value="Glyco_trans_1"/>
</dbReference>
<dbReference type="GO" id="GO:0009244">
    <property type="term" value="P:lipopolysaccharide core region biosynthetic process"/>
    <property type="evidence" value="ECO:0007669"/>
    <property type="project" value="UniProtKB-UniRule"/>
</dbReference>
<dbReference type="SUPFAM" id="SSF53756">
    <property type="entry name" value="UDP-Glycosyltransferase/glycogen phosphorylase"/>
    <property type="match status" value="1"/>
</dbReference>
<dbReference type="PANTHER" id="PTHR42755:SF1">
    <property type="entry name" value="3-DEOXY-D-MANNO-OCTULOSONIC ACID TRANSFERASE, MITOCHONDRIAL-RELATED"/>
    <property type="match status" value="1"/>
</dbReference>
<organism evidence="15 16">
    <name type="scientific">Robbsia andropogonis</name>
    <dbReference type="NCBI Taxonomy" id="28092"/>
    <lineage>
        <taxon>Bacteria</taxon>
        <taxon>Pseudomonadati</taxon>
        <taxon>Pseudomonadota</taxon>
        <taxon>Betaproteobacteria</taxon>
        <taxon>Burkholderiales</taxon>
        <taxon>Burkholderiaceae</taxon>
        <taxon>Robbsia</taxon>
    </lineage>
</organism>
<dbReference type="STRING" id="28092.WM40_09290"/>
<protein>
    <recommendedName>
        <fullName evidence="4 11">3-deoxy-D-manno-octulosonic acid transferase</fullName>
        <shortName evidence="11">Kdo transferase</shortName>
        <ecNumber evidence="3 11">2.4.99.12</ecNumber>
    </recommendedName>
    <alternativeName>
        <fullName evidence="7 11">Lipid IV(A) 3-deoxy-D-manno-octulosonic acid transferase</fullName>
    </alternativeName>
</protein>
<keyword evidence="5" id="KW-0997">Cell inner membrane</keyword>
<accession>A0A0F5K230</accession>
<comment type="pathway">
    <text evidence="2 11">Bacterial outer membrane biogenesis; LPS core biosynthesis.</text>
</comment>
<evidence type="ECO:0000256" key="12">
    <source>
        <dbReference type="SAM" id="MobiDB-lite"/>
    </source>
</evidence>
<evidence type="ECO:0000313" key="16">
    <source>
        <dbReference type="Proteomes" id="UP000033618"/>
    </source>
</evidence>
<dbReference type="FunFam" id="3.40.50.11720:FF:000001">
    <property type="entry name" value="3-deoxy-D-manno-octulosonic acid transferase"/>
    <property type="match status" value="1"/>
</dbReference>
<dbReference type="InterPro" id="IPR007507">
    <property type="entry name" value="Glycos_transf_N"/>
</dbReference>
<dbReference type="GO" id="GO:0043842">
    <property type="term" value="F:Kdo transferase activity"/>
    <property type="evidence" value="ECO:0007669"/>
    <property type="project" value="UniProtKB-EC"/>
</dbReference>
<feature type="region of interest" description="Disordered" evidence="12">
    <location>
        <begin position="271"/>
        <end position="294"/>
    </location>
</feature>
<dbReference type="Pfam" id="PF00534">
    <property type="entry name" value="Glycos_transf_1"/>
    <property type="match status" value="1"/>
</dbReference>
<name>A0A0F5K230_9BURK</name>
<evidence type="ECO:0000256" key="11">
    <source>
        <dbReference type="RuleBase" id="RU365103"/>
    </source>
</evidence>
<feature type="site" description="Transition state stabilizer" evidence="10">
    <location>
        <position position="207"/>
    </location>
</feature>
<feature type="active site" description="Proton acceptor" evidence="9">
    <location>
        <position position="61"/>
    </location>
</feature>
<feature type="domain" description="3-deoxy-D-manno-octulosonic-acid transferase N-terminal" evidence="14">
    <location>
        <begin position="34"/>
        <end position="210"/>
    </location>
</feature>
<comment type="function">
    <text evidence="11">Involved in lipopolysaccharide (LPS) biosynthesis. Catalyzes the transfer of 3-deoxy-D-manno-octulosonate (Kdo) residue(s) from CMP-Kdo to lipid IV(A), the tetraacyldisaccharide-1,4'-bisphosphate precursor of lipid A.</text>
</comment>
<comment type="caution">
    <text evidence="15">The sequence shown here is derived from an EMBL/GenBank/DDBJ whole genome shotgun (WGS) entry which is preliminary data.</text>
</comment>
<evidence type="ECO:0000256" key="8">
    <source>
        <dbReference type="ARBA" id="ARBA00049183"/>
    </source>
</evidence>
<dbReference type="GO" id="GO:0030313">
    <property type="term" value="C:cell envelope"/>
    <property type="evidence" value="ECO:0007669"/>
    <property type="project" value="UniProtKB-SubCell"/>
</dbReference>
<dbReference type="InterPro" id="IPR038107">
    <property type="entry name" value="Glycos_transf_N_sf"/>
</dbReference>
<keyword evidence="16" id="KW-1185">Reference proteome</keyword>
<dbReference type="EMBL" id="LAQU01000007">
    <property type="protein sequence ID" value="KKB63944.1"/>
    <property type="molecule type" value="Genomic_DNA"/>
</dbReference>
<evidence type="ECO:0000256" key="7">
    <source>
        <dbReference type="ARBA" id="ARBA00031445"/>
    </source>
</evidence>
<dbReference type="Gene3D" id="3.40.50.2000">
    <property type="entry name" value="Glycogen Phosphorylase B"/>
    <property type="match status" value="2"/>
</dbReference>
<evidence type="ECO:0000256" key="2">
    <source>
        <dbReference type="ARBA" id="ARBA00004713"/>
    </source>
</evidence>
<evidence type="ECO:0000256" key="5">
    <source>
        <dbReference type="ARBA" id="ARBA00022519"/>
    </source>
</evidence>
<proteinExistence type="inferred from homology"/>
<dbReference type="Pfam" id="PF04413">
    <property type="entry name" value="Glycos_transf_N"/>
    <property type="match status" value="1"/>
</dbReference>
<dbReference type="PATRIC" id="fig|28092.6.peg.2187"/>
<keyword evidence="6 11" id="KW-0808">Transferase</keyword>
<dbReference type="AlphaFoldDB" id="A0A0F5K230"/>
<feature type="site" description="Transition state stabilizer" evidence="10">
    <location>
        <position position="131"/>
    </location>
</feature>
<dbReference type="Proteomes" id="UP000033618">
    <property type="component" value="Unassembled WGS sequence"/>
</dbReference>
<evidence type="ECO:0000313" key="15">
    <source>
        <dbReference type="EMBL" id="KKB63944.1"/>
    </source>
</evidence>
<evidence type="ECO:0000259" key="13">
    <source>
        <dbReference type="Pfam" id="PF00534"/>
    </source>
</evidence>
<feature type="domain" description="Glycosyl transferase family 1" evidence="13">
    <location>
        <begin position="409"/>
        <end position="511"/>
    </location>
</feature>
<dbReference type="Gene3D" id="3.40.50.11720">
    <property type="entry name" value="3-Deoxy-D-manno-octulosonic-acid transferase, N-terminal domain"/>
    <property type="match status" value="1"/>
</dbReference>
<sequence>MLREMYRLLWWIAAPVAVCRLVWRSRREPGYIRHIGERFGFVPRRQSAAPLIWVHAVSVGETRASQPLVDALRQAHPDAELLVTCMTPAGRATSVTVFGDRVARCYLPYDMRGAVRRFLARQRPALGVVMETEVWPTLIDECAHAGVPLVMVNGRMSEKSFRRAQRFGAAARSVFAGLSAVLAQTEADAHRLEELGARRTAVLGNLKFDVPCDTALIDAGARWRLAIGDRPVWVAASTREGEEALVLDAFARQREAARAWREASGVVGEASAQSQSVRRGSPKQSVQAARLATPPQTARVEDVIEAGVEPVGVTSAAPVAVAQAAVLEGGNAQASEEDIPAVTAKPFKAVDAGAFDERTDAERALLILVPRHPQRFNEVSALVASRYKTVRRSEWAEAAPSRAPRDVLPEDVDVLIGDSMGELPAYYGASDLAFIGGSLVPTGGQNLIEAAAAGTPVLLGPHTYNFTQASANAIGVGAAMRVATPDALGDAVASLLRDHSRRQAMGLAARQFAEKDRGATARTVAFLAEFLRPA</sequence>
<comment type="subcellular location">
    <subcellularLocation>
        <location evidence="1">Cell envelope</location>
    </subcellularLocation>
    <subcellularLocation>
        <location evidence="11">Cell membrane</location>
    </subcellularLocation>
</comment>
<dbReference type="PANTHER" id="PTHR42755">
    <property type="entry name" value="3-DEOXY-MANNO-OCTULOSONATE CYTIDYLYLTRANSFERASE"/>
    <property type="match status" value="1"/>
</dbReference>
<comment type="catalytic activity">
    <reaction evidence="8 11">
        <text>lipid IVA (E. coli) + CMP-3-deoxy-beta-D-manno-octulosonate = alpha-Kdo-(2-&gt;6)-lipid IVA (E. coli) + CMP + H(+)</text>
        <dbReference type="Rhea" id="RHEA:28066"/>
        <dbReference type="ChEBI" id="CHEBI:15378"/>
        <dbReference type="ChEBI" id="CHEBI:58603"/>
        <dbReference type="ChEBI" id="CHEBI:60364"/>
        <dbReference type="ChEBI" id="CHEBI:60377"/>
        <dbReference type="ChEBI" id="CHEBI:85987"/>
        <dbReference type="EC" id="2.4.99.12"/>
    </reaction>
</comment>
<evidence type="ECO:0000256" key="4">
    <source>
        <dbReference type="ARBA" id="ARBA00019077"/>
    </source>
</evidence>
<dbReference type="GO" id="GO:0005886">
    <property type="term" value="C:plasma membrane"/>
    <property type="evidence" value="ECO:0007669"/>
    <property type="project" value="UniProtKB-SubCell"/>
</dbReference>
<evidence type="ECO:0000256" key="10">
    <source>
        <dbReference type="PIRSR" id="PIRSR639901-2"/>
    </source>
</evidence>
<dbReference type="InterPro" id="IPR039901">
    <property type="entry name" value="Kdotransferase"/>
</dbReference>
<comment type="similarity">
    <text evidence="11">Belongs to the glycosyltransferase group 1 family.</text>
</comment>
<evidence type="ECO:0000256" key="3">
    <source>
        <dbReference type="ARBA" id="ARBA00012621"/>
    </source>
</evidence>
<keyword evidence="11" id="KW-0448">Lipopolysaccharide biosynthesis</keyword>
<evidence type="ECO:0000256" key="1">
    <source>
        <dbReference type="ARBA" id="ARBA00004196"/>
    </source>
</evidence>
<evidence type="ECO:0000256" key="9">
    <source>
        <dbReference type="PIRSR" id="PIRSR639901-1"/>
    </source>
</evidence>
<dbReference type="RefSeq" id="WP_046152768.1">
    <property type="nucleotide sequence ID" value="NZ_CADFGU010000001.1"/>
</dbReference>
<keyword evidence="5" id="KW-0472">Membrane</keyword>
<dbReference type="EC" id="2.4.99.12" evidence="3 11"/>